<gene>
    <name evidence="1" type="ORF">Tsumi_10160</name>
</gene>
<sequence>MRKVAVPARQQRPFPVKNQPYEIQDYKKDCHEKPVLRMFPEVGKQLAEKIIQLFHNLTGFVEGFSFVAGTLSFPENG</sequence>
<dbReference type="EMBL" id="BAAFSF010000003">
    <property type="protein sequence ID" value="GAB1251910.1"/>
    <property type="molecule type" value="Genomic_DNA"/>
</dbReference>
<proteinExistence type="predicted"/>
<evidence type="ECO:0000313" key="2">
    <source>
        <dbReference type="Proteomes" id="UP001628220"/>
    </source>
</evidence>
<evidence type="ECO:0000313" key="1">
    <source>
        <dbReference type="EMBL" id="GAB1251910.1"/>
    </source>
</evidence>
<dbReference type="Proteomes" id="UP001628220">
    <property type="component" value="Unassembled WGS sequence"/>
</dbReference>
<organism evidence="1 2">
    <name type="scientific">Porphyromonas miyakawae</name>
    <dbReference type="NCBI Taxonomy" id="3137470"/>
    <lineage>
        <taxon>Bacteria</taxon>
        <taxon>Pseudomonadati</taxon>
        <taxon>Bacteroidota</taxon>
        <taxon>Bacteroidia</taxon>
        <taxon>Bacteroidales</taxon>
        <taxon>Porphyromonadaceae</taxon>
        <taxon>Porphyromonas</taxon>
    </lineage>
</organism>
<accession>A0ABQ0E2F6</accession>
<comment type="caution">
    <text evidence="1">The sequence shown here is derived from an EMBL/GenBank/DDBJ whole genome shotgun (WGS) entry which is preliminary data.</text>
</comment>
<keyword evidence="2" id="KW-1185">Reference proteome</keyword>
<name>A0ABQ0E2F6_9PORP</name>
<protein>
    <recommendedName>
        <fullName evidence="3">Transposase</fullName>
    </recommendedName>
</protein>
<reference evidence="1 2" key="1">
    <citation type="journal article" date="2025" name="Int. J. Syst. Evol. Microbiol.">
        <title>Desulfovibrio falkowii sp. nov., Porphyromonas miyakawae sp. nov., Mediterraneibacter flintii sp. nov. and Owariibacterium komagatae gen. nov., sp. nov., isolated from human faeces.</title>
        <authorList>
            <person name="Hamaguchi T."/>
            <person name="Ohara M."/>
            <person name="Hisatomi A."/>
            <person name="Sekiguchi K."/>
            <person name="Takeda J.I."/>
            <person name="Ueyama J."/>
            <person name="Ito M."/>
            <person name="Nishiwaki H."/>
            <person name="Ogi T."/>
            <person name="Hirayama M."/>
            <person name="Ohkuma M."/>
            <person name="Sakamoto M."/>
            <person name="Ohno K."/>
        </authorList>
    </citation>
    <scope>NUCLEOTIDE SEQUENCE [LARGE SCALE GENOMIC DNA]</scope>
    <source>
        <strain evidence="1 2">13CB11C</strain>
    </source>
</reference>
<evidence type="ECO:0008006" key="3">
    <source>
        <dbReference type="Google" id="ProtNLM"/>
    </source>
</evidence>